<dbReference type="STRING" id="1095776.SAMN04515672_0185"/>
<gene>
    <name evidence="2" type="ORF">SAMN04515672_0185</name>
</gene>
<sequence>MTRKAFNPDVGDRAEFPKLKEQYGEDPARFLQSSKDLAEARIAGIQSRELLEAYRAVAKQILSGGDLDEAMGYIDERERELTGEPITPEPDPTPEPIATDGGTVAEPEPEPEGTTEPSGHRHPDATALEAGQVLVVDVDDTTEFVWPQTPECDAPYILEIHADGEQLDSFTLSKRDLFSRVRHDDPAKQPAEDVAPDAPATAALGGVE</sequence>
<dbReference type="OrthoDB" id="206539at2157"/>
<name>A0A1G9HB67_9EURY</name>
<keyword evidence="3" id="KW-1185">Reference proteome</keyword>
<accession>A0A1G9HB67</accession>
<protein>
    <submittedName>
        <fullName evidence="2">Uncharacterized protein</fullName>
    </submittedName>
</protein>
<evidence type="ECO:0000313" key="2">
    <source>
        <dbReference type="EMBL" id="SDL10258.1"/>
    </source>
</evidence>
<dbReference type="RefSeq" id="WP_175529417.1">
    <property type="nucleotide sequence ID" value="NZ_FNFE01000011.1"/>
</dbReference>
<reference evidence="3" key="1">
    <citation type="submission" date="2016-10" db="EMBL/GenBank/DDBJ databases">
        <authorList>
            <person name="Varghese N."/>
            <person name="Submissions S."/>
        </authorList>
    </citation>
    <scope>NUCLEOTIDE SEQUENCE [LARGE SCALE GENOMIC DNA]</scope>
    <source>
        <strain evidence="3">B4,CECT 8067,JCM 17497</strain>
    </source>
</reference>
<feature type="region of interest" description="Disordered" evidence="1">
    <location>
        <begin position="65"/>
        <end position="131"/>
    </location>
</feature>
<organism evidence="2 3">
    <name type="scientific">Natronorubrum texcoconense</name>
    <dbReference type="NCBI Taxonomy" id="1095776"/>
    <lineage>
        <taxon>Archaea</taxon>
        <taxon>Methanobacteriati</taxon>
        <taxon>Methanobacteriota</taxon>
        <taxon>Stenosarchaea group</taxon>
        <taxon>Halobacteria</taxon>
        <taxon>Halobacteriales</taxon>
        <taxon>Natrialbaceae</taxon>
        <taxon>Natronorubrum</taxon>
    </lineage>
</organism>
<dbReference type="Proteomes" id="UP000198882">
    <property type="component" value="Unassembled WGS sequence"/>
</dbReference>
<evidence type="ECO:0000256" key="1">
    <source>
        <dbReference type="SAM" id="MobiDB-lite"/>
    </source>
</evidence>
<dbReference type="AlphaFoldDB" id="A0A1G9HB67"/>
<proteinExistence type="predicted"/>
<feature type="compositionally biased region" description="Low complexity" evidence="1">
    <location>
        <begin position="96"/>
        <end position="106"/>
    </location>
</feature>
<evidence type="ECO:0000313" key="3">
    <source>
        <dbReference type="Proteomes" id="UP000198882"/>
    </source>
</evidence>
<dbReference type="EMBL" id="FNFE01000011">
    <property type="protein sequence ID" value="SDL10258.1"/>
    <property type="molecule type" value="Genomic_DNA"/>
</dbReference>
<feature type="region of interest" description="Disordered" evidence="1">
    <location>
        <begin position="183"/>
        <end position="208"/>
    </location>
</feature>